<dbReference type="GO" id="GO:0005737">
    <property type="term" value="C:cytoplasm"/>
    <property type="evidence" value="ECO:0007669"/>
    <property type="project" value="TreeGrafter"/>
</dbReference>
<dbReference type="Gene3D" id="3.40.50.1240">
    <property type="entry name" value="Phosphoglycerate mutase-like"/>
    <property type="match status" value="1"/>
</dbReference>
<dbReference type="InterPro" id="IPR029033">
    <property type="entry name" value="His_PPase_superfam"/>
</dbReference>
<dbReference type="InterPro" id="IPR013078">
    <property type="entry name" value="His_Pase_superF_clade-1"/>
</dbReference>
<dbReference type="SUPFAM" id="SSF53254">
    <property type="entry name" value="Phosphoglycerate mutase-like"/>
    <property type="match status" value="1"/>
</dbReference>
<dbReference type="CDD" id="cd07067">
    <property type="entry name" value="HP_PGM_like"/>
    <property type="match status" value="1"/>
</dbReference>
<protein>
    <recommendedName>
        <fullName evidence="3">Phosphoglycerate mutase family protein</fullName>
    </recommendedName>
</protein>
<dbReference type="InterPro" id="IPR050275">
    <property type="entry name" value="PGM_Phosphatase"/>
</dbReference>
<dbReference type="PANTHER" id="PTHR48100">
    <property type="entry name" value="BROAD-SPECIFICITY PHOSPHATASE YOR283W-RELATED"/>
    <property type="match status" value="1"/>
</dbReference>
<name>A0A8J9SES7_PHATR</name>
<dbReference type="GO" id="GO:0016791">
    <property type="term" value="F:phosphatase activity"/>
    <property type="evidence" value="ECO:0007669"/>
    <property type="project" value="TreeGrafter"/>
</dbReference>
<organism evidence="2">
    <name type="scientific">Phaeodactylum tricornutum</name>
    <name type="common">Diatom</name>
    <dbReference type="NCBI Taxonomy" id="2850"/>
    <lineage>
        <taxon>Eukaryota</taxon>
        <taxon>Sar</taxon>
        <taxon>Stramenopiles</taxon>
        <taxon>Ochrophyta</taxon>
        <taxon>Bacillariophyta</taxon>
        <taxon>Bacillariophyceae</taxon>
        <taxon>Bacillariophycidae</taxon>
        <taxon>Naviculales</taxon>
        <taxon>Phaeodactylaceae</taxon>
        <taxon>Phaeodactylum</taxon>
    </lineage>
</organism>
<feature type="region of interest" description="Disordered" evidence="1">
    <location>
        <begin position="1"/>
        <end position="24"/>
    </location>
</feature>
<evidence type="ECO:0000256" key="1">
    <source>
        <dbReference type="SAM" id="MobiDB-lite"/>
    </source>
</evidence>
<dbReference type="PANTHER" id="PTHR48100:SF61">
    <property type="entry name" value="PHOSPHOGLYCERATE MUTASE"/>
    <property type="match status" value="1"/>
</dbReference>
<evidence type="ECO:0008006" key="3">
    <source>
        <dbReference type="Google" id="ProtNLM"/>
    </source>
</evidence>
<dbReference type="EMBL" id="OU594942">
    <property type="protein sequence ID" value="CAG9278013.1"/>
    <property type="molecule type" value="Genomic_DNA"/>
</dbReference>
<proteinExistence type="predicted"/>
<reference evidence="2" key="1">
    <citation type="submission" date="2022-02" db="EMBL/GenBank/DDBJ databases">
        <authorList>
            <person name="Giguere J D."/>
        </authorList>
    </citation>
    <scope>NUCLEOTIDE SEQUENCE</scope>
    <source>
        <strain evidence="2">CCAP 1055/1</strain>
    </source>
</reference>
<dbReference type="Pfam" id="PF00300">
    <property type="entry name" value="His_Phos_1"/>
    <property type="match status" value="1"/>
</dbReference>
<dbReference type="AlphaFoldDB" id="A0A8J9SES7"/>
<evidence type="ECO:0000313" key="2">
    <source>
        <dbReference type="EMBL" id="CAG9278013.1"/>
    </source>
</evidence>
<dbReference type="Proteomes" id="UP000836788">
    <property type="component" value="Chromosome 1"/>
</dbReference>
<accession>A0A8J9SES7</accession>
<gene>
    <name evidence="2" type="ORF">PTTT1_LOCUS5570</name>
</gene>
<sequence>MPASAPADNHNNNNKDATVTPPPGLPKTVYLIRHAESEENRRIGSVKNVFTSLRSFSFPSRLDVGASLELVNVAAQIDSPVSYLGKAQIATMAQQLKQADFVKLSDIQLVLHSPLERARQTCLGLLGCVAPLKATTDQHHDEAIPDLPRVAQVDLLAEKTPSEWVPGNAGALTARVQAFQDYLRAQPETSVAVVGHSQYFKHMLGLDFKFANCDVWKVEFAADDRGPPATVLVDGTTYKLPPPWSNLQRLYVSDPIPPPAKEHAMG</sequence>